<organism evidence="1 2">
    <name type="scientific">Yersinia phage fHe-Yen9-03</name>
    <dbReference type="NCBI Taxonomy" id="2052743"/>
    <lineage>
        <taxon>Viruses</taxon>
        <taxon>Duplodnaviria</taxon>
        <taxon>Heunggongvirae</taxon>
        <taxon>Uroviricota</taxon>
        <taxon>Caudoviricetes</taxon>
        <taxon>Eneladusvirus</taxon>
        <taxon>Eneladusvirus Yen904</taxon>
    </lineage>
</organism>
<evidence type="ECO:0000313" key="2">
    <source>
        <dbReference type="Proteomes" id="UP000241364"/>
    </source>
</evidence>
<protein>
    <submittedName>
        <fullName evidence="1">Uncharacterized protein</fullName>
    </submittedName>
</protein>
<evidence type="ECO:0000313" key="1">
    <source>
        <dbReference type="EMBL" id="SOK59214.1"/>
    </source>
</evidence>
<name>A0A2C9CYW2_9CAUD</name>
<reference evidence="2" key="1">
    <citation type="submission" date="2017-10" db="EMBL/GenBank/DDBJ databases">
        <authorList>
            <person name="Skurnik M."/>
        </authorList>
    </citation>
    <scope>NUCLEOTIDE SEQUENCE [LARGE SCALE GENOMIC DNA]</scope>
    <source>
        <strain evidence="2">fHe-Yen9-03</strain>
    </source>
</reference>
<dbReference type="Proteomes" id="UP000241364">
    <property type="component" value="Chromosome i"/>
</dbReference>
<dbReference type="EMBL" id="LT960552">
    <property type="protein sequence ID" value="SOK59214.1"/>
    <property type="molecule type" value="Genomic_DNA"/>
</dbReference>
<gene>
    <name evidence="1" type="primary">g406</name>
</gene>
<sequence>MEIDFNLVRELTHALEMNGRQFILRDLKIQEMKANGTYDVKHNQDLIYFHIVSSNINSVLERIFWYFEHKNKSDILELSFRNLVISAYNDYKEFSSHCDFLSEMDRKYNLNALGYSH</sequence>
<accession>A0A2C9CYW2</accession>
<proteinExistence type="predicted"/>